<dbReference type="EMBL" id="SMKX01000005">
    <property type="protein sequence ID" value="TDD62716.1"/>
    <property type="molecule type" value="Genomic_DNA"/>
</dbReference>
<sequence>MVTMQDVATRAGVTKQTVSNVVNGRAAVRPDTAARVRAAIADLGYKPNLVARSLATGTTMTVGLIVPTVASPFYSEIVEEVEDVLDQHGYHLVLATTRADGDRAKRQLAGLSSRLVDALLIAGDRDLTDPLALLPDPRFPIALCAWETDIPDSLPVVTIDYEHAGLLAGKHLRSLGHTRVAAVVELPTHERRLAGLRAAFERHRVRIGDDMVFAPIEATPAGGFAAAQAALAADPGLTAIFASHDLLALGVLEAVKESGRSVPGDVSVIGFDDTAPVALTHPALTAIAVPARQMAQQATSLLLRAITEGTPPVNSAQLLRTSLVIRDSTGPARR</sequence>
<dbReference type="InterPro" id="IPR010982">
    <property type="entry name" value="Lambda_DNA-bd_dom_sf"/>
</dbReference>
<evidence type="ECO:0000256" key="2">
    <source>
        <dbReference type="ARBA" id="ARBA00023015"/>
    </source>
</evidence>
<feature type="domain" description="HTH cro/C1-type" evidence="6">
    <location>
        <begin position="3"/>
        <end position="46"/>
    </location>
</feature>
<dbReference type="OrthoDB" id="3595338at2"/>
<dbReference type="InterPro" id="IPR046335">
    <property type="entry name" value="LacI/GalR-like_sensor"/>
</dbReference>
<dbReference type="GO" id="GO:0000976">
    <property type="term" value="F:transcription cis-regulatory region binding"/>
    <property type="evidence" value="ECO:0007669"/>
    <property type="project" value="TreeGrafter"/>
</dbReference>
<accession>A0A4R4ZWI0</accession>
<feature type="domain" description="HTH lacI-type" evidence="5">
    <location>
        <begin position="2"/>
        <end position="56"/>
    </location>
</feature>
<evidence type="ECO:0000256" key="4">
    <source>
        <dbReference type="ARBA" id="ARBA00023163"/>
    </source>
</evidence>
<keyword evidence="3" id="KW-0238">DNA-binding</keyword>
<dbReference type="InterPro" id="IPR001387">
    <property type="entry name" value="Cro/C1-type_HTH"/>
</dbReference>
<dbReference type="SMART" id="SM00354">
    <property type="entry name" value="HTH_LACI"/>
    <property type="match status" value="1"/>
</dbReference>
<dbReference type="SUPFAM" id="SSF53822">
    <property type="entry name" value="Periplasmic binding protein-like I"/>
    <property type="match status" value="1"/>
</dbReference>
<evidence type="ECO:0000313" key="8">
    <source>
        <dbReference type="Proteomes" id="UP000295124"/>
    </source>
</evidence>
<dbReference type="PROSITE" id="PS50932">
    <property type="entry name" value="HTH_LACI_2"/>
    <property type="match status" value="1"/>
</dbReference>
<dbReference type="GO" id="GO:0003700">
    <property type="term" value="F:DNA-binding transcription factor activity"/>
    <property type="evidence" value="ECO:0007669"/>
    <property type="project" value="TreeGrafter"/>
</dbReference>
<proteinExistence type="predicted"/>
<dbReference type="Pfam" id="PF13377">
    <property type="entry name" value="Peripla_BP_3"/>
    <property type="match status" value="1"/>
</dbReference>
<keyword evidence="8" id="KW-1185">Reference proteome</keyword>
<dbReference type="CDD" id="cd01392">
    <property type="entry name" value="HTH_LacI"/>
    <property type="match status" value="1"/>
</dbReference>
<evidence type="ECO:0000259" key="6">
    <source>
        <dbReference type="PROSITE" id="PS50943"/>
    </source>
</evidence>
<evidence type="ECO:0000259" key="5">
    <source>
        <dbReference type="PROSITE" id="PS50932"/>
    </source>
</evidence>
<gene>
    <name evidence="7" type="ORF">E1263_03090</name>
</gene>
<reference evidence="7 8" key="1">
    <citation type="submission" date="2019-03" db="EMBL/GenBank/DDBJ databases">
        <title>Draft genome sequences of novel Actinobacteria.</title>
        <authorList>
            <person name="Sahin N."/>
            <person name="Ay H."/>
            <person name="Saygin H."/>
        </authorList>
    </citation>
    <scope>NUCLEOTIDE SEQUENCE [LARGE SCALE GENOMIC DNA]</scope>
    <source>
        <strain evidence="7 8">JCM 13523</strain>
    </source>
</reference>
<keyword evidence="4" id="KW-0804">Transcription</keyword>
<comment type="caution">
    <text evidence="7">The sequence shown here is derived from an EMBL/GenBank/DDBJ whole genome shotgun (WGS) entry which is preliminary data.</text>
</comment>
<dbReference type="Gene3D" id="3.40.50.2300">
    <property type="match status" value="2"/>
</dbReference>
<dbReference type="SUPFAM" id="SSF47413">
    <property type="entry name" value="lambda repressor-like DNA-binding domains"/>
    <property type="match status" value="1"/>
</dbReference>
<evidence type="ECO:0000313" key="7">
    <source>
        <dbReference type="EMBL" id="TDD62716.1"/>
    </source>
</evidence>
<dbReference type="CDD" id="cd06267">
    <property type="entry name" value="PBP1_LacI_sugar_binding-like"/>
    <property type="match status" value="1"/>
</dbReference>
<dbReference type="Pfam" id="PF00356">
    <property type="entry name" value="LacI"/>
    <property type="match status" value="1"/>
</dbReference>
<dbReference type="PROSITE" id="PS00356">
    <property type="entry name" value="HTH_LACI_1"/>
    <property type="match status" value="1"/>
</dbReference>
<dbReference type="InterPro" id="IPR000843">
    <property type="entry name" value="HTH_LacI"/>
</dbReference>
<dbReference type="PANTHER" id="PTHR30146:SF148">
    <property type="entry name" value="HTH-TYPE TRANSCRIPTIONAL REPRESSOR PURR-RELATED"/>
    <property type="match status" value="1"/>
</dbReference>
<dbReference type="Proteomes" id="UP000295124">
    <property type="component" value="Unassembled WGS sequence"/>
</dbReference>
<keyword evidence="2" id="KW-0805">Transcription regulation</keyword>
<protein>
    <submittedName>
        <fullName evidence="7">LacI family transcriptional regulator</fullName>
    </submittedName>
</protein>
<evidence type="ECO:0000256" key="1">
    <source>
        <dbReference type="ARBA" id="ARBA00022491"/>
    </source>
</evidence>
<keyword evidence="1" id="KW-0678">Repressor</keyword>
<dbReference type="AlphaFoldDB" id="A0A4R4ZWI0"/>
<name>A0A4R4ZWI0_9ACTN</name>
<dbReference type="Gene3D" id="1.10.260.40">
    <property type="entry name" value="lambda repressor-like DNA-binding domains"/>
    <property type="match status" value="1"/>
</dbReference>
<dbReference type="PANTHER" id="PTHR30146">
    <property type="entry name" value="LACI-RELATED TRANSCRIPTIONAL REPRESSOR"/>
    <property type="match status" value="1"/>
</dbReference>
<dbReference type="PROSITE" id="PS50943">
    <property type="entry name" value="HTH_CROC1"/>
    <property type="match status" value="1"/>
</dbReference>
<evidence type="ECO:0000256" key="3">
    <source>
        <dbReference type="ARBA" id="ARBA00023125"/>
    </source>
</evidence>
<dbReference type="InterPro" id="IPR028082">
    <property type="entry name" value="Peripla_BP_I"/>
</dbReference>
<organism evidence="7 8">
    <name type="scientific">Kribbella antibiotica</name>
    <dbReference type="NCBI Taxonomy" id="190195"/>
    <lineage>
        <taxon>Bacteria</taxon>
        <taxon>Bacillati</taxon>
        <taxon>Actinomycetota</taxon>
        <taxon>Actinomycetes</taxon>
        <taxon>Propionibacteriales</taxon>
        <taxon>Kribbellaceae</taxon>
        <taxon>Kribbella</taxon>
    </lineage>
</organism>